<dbReference type="Gene3D" id="2.20.25.100">
    <property type="entry name" value="Zn-binding ribosomal proteins"/>
    <property type="match status" value="1"/>
</dbReference>
<dbReference type="GO" id="GO:0006412">
    <property type="term" value="P:translation"/>
    <property type="evidence" value="ECO:0007669"/>
    <property type="project" value="InterPro"/>
</dbReference>
<reference evidence="1 2" key="1">
    <citation type="submission" date="2019-09" db="EMBL/GenBank/DDBJ databases">
        <title>Bird 10,000 Genomes (B10K) Project - Family phase.</title>
        <authorList>
            <person name="Zhang G."/>
        </authorList>
    </citation>
    <scope>NUCLEOTIDE SEQUENCE [LARGE SCALE GENOMIC DNA]</scope>
    <source>
        <strain evidence="1">B10K-DU-012-56</strain>
    </source>
</reference>
<dbReference type="EMBL" id="VYZW01013210">
    <property type="protein sequence ID" value="NXS41195.1"/>
    <property type="molecule type" value="Genomic_DNA"/>
</dbReference>
<accession>A0A7L2U6G0</accession>
<feature type="non-terminal residue" evidence="1">
    <location>
        <position position="1"/>
    </location>
</feature>
<dbReference type="Proteomes" id="UP000528411">
    <property type="component" value="Unassembled WGS sequence"/>
</dbReference>
<gene>
    <name evidence="1" type="primary">Rps27l_0</name>
    <name evidence="1" type="ORF">BALREX_R13460</name>
</gene>
<protein>
    <submittedName>
        <fullName evidence="1">RS27L protein</fullName>
    </submittedName>
</protein>
<organism evidence="1 2">
    <name type="scientific">Balaeniceps rex</name>
    <name type="common">Shoebill</name>
    <dbReference type="NCBI Taxonomy" id="33584"/>
    <lineage>
        <taxon>Eukaryota</taxon>
        <taxon>Metazoa</taxon>
        <taxon>Chordata</taxon>
        <taxon>Craniata</taxon>
        <taxon>Vertebrata</taxon>
        <taxon>Euteleostomi</taxon>
        <taxon>Archelosauria</taxon>
        <taxon>Archosauria</taxon>
        <taxon>Dinosauria</taxon>
        <taxon>Saurischia</taxon>
        <taxon>Theropoda</taxon>
        <taxon>Coelurosauria</taxon>
        <taxon>Aves</taxon>
        <taxon>Neognathae</taxon>
        <taxon>Neoaves</taxon>
        <taxon>Aequornithes</taxon>
        <taxon>Pelecaniformes</taxon>
        <taxon>Balaenicipitidae</taxon>
        <taxon>Balaeniceps</taxon>
    </lineage>
</organism>
<evidence type="ECO:0000313" key="2">
    <source>
        <dbReference type="Proteomes" id="UP000528411"/>
    </source>
</evidence>
<sequence>MDMKCPGCCKFPAVFSHAQRSSWSVLLRSALLHQPAGAEAGQVERCSVRQKEH</sequence>
<dbReference type="OrthoDB" id="9334758at2759"/>
<name>A0A7L2U6G0_BALRX</name>
<dbReference type="InterPro" id="IPR023407">
    <property type="entry name" value="Ribosomal_eS27_Zn-bd_dom_sf"/>
</dbReference>
<dbReference type="AlphaFoldDB" id="A0A7L2U6G0"/>
<dbReference type="InterPro" id="IPR011332">
    <property type="entry name" value="Ribosomal_zn-bd"/>
</dbReference>
<proteinExistence type="predicted"/>
<feature type="non-terminal residue" evidence="1">
    <location>
        <position position="53"/>
    </location>
</feature>
<evidence type="ECO:0000313" key="1">
    <source>
        <dbReference type="EMBL" id="NXS41195.1"/>
    </source>
</evidence>
<comment type="caution">
    <text evidence="1">The sequence shown here is derived from an EMBL/GenBank/DDBJ whole genome shotgun (WGS) entry which is preliminary data.</text>
</comment>
<keyword evidence="2" id="KW-1185">Reference proteome</keyword>
<dbReference type="SUPFAM" id="SSF57829">
    <property type="entry name" value="Zn-binding ribosomal proteins"/>
    <property type="match status" value="1"/>
</dbReference>